<dbReference type="Proteomes" id="UP000243488">
    <property type="component" value="Chromosome"/>
</dbReference>
<name>A0A1V0B673_9GAMM</name>
<dbReference type="InterPro" id="IPR048188">
    <property type="entry name" value="YmfL-like"/>
</dbReference>
<dbReference type="AlphaFoldDB" id="A0A1V0B673"/>
<dbReference type="KEGG" id="ppha:BVH74_12090"/>
<proteinExistence type="predicted"/>
<evidence type="ECO:0000313" key="2">
    <source>
        <dbReference type="Proteomes" id="UP000243488"/>
    </source>
</evidence>
<dbReference type="NCBIfam" id="NF041471">
    <property type="entry name" value="phage_reg_YmfL"/>
    <property type="match status" value="1"/>
</dbReference>
<organism evidence="1 2">
    <name type="scientific">Halopseudomonas phragmitis</name>
    <dbReference type="NCBI Taxonomy" id="1931241"/>
    <lineage>
        <taxon>Bacteria</taxon>
        <taxon>Pseudomonadati</taxon>
        <taxon>Pseudomonadota</taxon>
        <taxon>Gammaproteobacteria</taxon>
        <taxon>Pseudomonadales</taxon>
        <taxon>Pseudomonadaceae</taxon>
        <taxon>Halopseudomonas</taxon>
    </lineage>
</organism>
<dbReference type="RefSeq" id="WP_080050311.1">
    <property type="nucleotide sequence ID" value="NZ_CP020100.1"/>
</dbReference>
<dbReference type="EMBL" id="CP020100">
    <property type="protein sequence ID" value="AQZ95443.1"/>
    <property type="molecule type" value="Genomic_DNA"/>
</dbReference>
<protein>
    <submittedName>
        <fullName evidence="1">Uncharacterized protein</fullName>
    </submittedName>
</protein>
<dbReference type="STRING" id="1931241.BVH74_12090"/>
<sequence length="156" mass="17341">MSREILDSRRQVVSAVIRAYPGGRESAAARLGLKLKQFDNHAYENNGHRPLDDGQIALLESDTGTTYLPDYLCSLYGGFYVSLPDVDTLDNVELHQRGLQTSTKRGRVDQFIAQALSDGEIDEQEASEILALHAKHMAARHAEVVATINLHKRGKR</sequence>
<accession>A0A1V0B673</accession>
<reference evidence="1 2" key="1">
    <citation type="submission" date="2017-03" db="EMBL/GenBank/DDBJ databases">
        <title>Complete genome sequence of the novel DNRA strain Pseudomonas sp. S-6-2 isolated from Chinese polluted river sediment. Journal of Biotechnology.</title>
        <authorList>
            <person name="Li J."/>
            <person name="Xiang F."/>
            <person name="Wang L."/>
            <person name="Xi L."/>
            <person name="Liu J."/>
        </authorList>
    </citation>
    <scope>NUCLEOTIDE SEQUENCE [LARGE SCALE GENOMIC DNA]</scope>
    <source>
        <strain evidence="1 2">S-6-2</strain>
    </source>
</reference>
<keyword evidence="2" id="KW-1185">Reference proteome</keyword>
<evidence type="ECO:0000313" key="1">
    <source>
        <dbReference type="EMBL" id="AQZ95443.1"/>
    </source>
</evidence>
<gene>
    <name evidence="1" type="ORF">BVH74_12090</name>
</gene>